<evidence type="ECO:0000256" key="1">
    <source>
        <dbReference type="SAM" id="Phobius"/>
    </source>
</evidence>
<feature type="transmembrane region" description="Helical" evidence="1">
    <location>
        <begin position="46"/>
        <end position="70"/>
    </location>
</feature>
<comment type="caution">
    <text evidence="2">The sequence shown here is derived from an EMBL/GenBank/DDBJ whole genome shotgun (WGS) entry which is preliminary data.</text>
</comment>
<gene>
    <name evidence="2" type="ORF">FHU28_006276</name>
</gene>
<proteinExistence type="predicted"/>
<reference evidence="2 3" key="1">
    <citation type="submission" date="2020-08" db="EMBL/GenBank/DDBJ databases">
        <title>Sequencing the genomes of 1000 actinobacteria strains.</title>
        <authorList>
            <person name="Klenk H.-P."/>
        </authorList>
    </citation>
    <scope>NUCLEOTIDE SEQUENCE [LARGE SCALE GENOMIC DNA]</scope>
    <source>
        <strain evidence="2 3">DSM 43036</strain>
    </source>
</reference>
<keyword evidence="1" id="KW-0812">Transmembrane</keyword>
<sequence>MIDAISAAVARHRRPILVTGVLVAGGNAAAMGYAPDVARASSLPLLLLALAFLLLAIINIGTRSATLVVLPRSAAFASPVPAWRVLLTLGLLGQSSATVGAYLRSTEAGIATTFDVLVSLPWLVLIALLVAAVWSGHSVRLSPDGVRTTGLLGSRMIPWEAEPRVEASSNDMRSLLRLPLRLGNPTLVRRRGLVGRPAMPVDSVQPRFLASVIDHYVAHRGHRAAIGTPDEYRRLVTHLHGTAS</sequence>
<evidence type="ECO:0000313" key="2">
    <source>
        <dbReference type="EMBL" id="MBB5116437.1"/>
    </source>
</evidence>
<dbReference type="GeneID" id="300296790"/>
<protein>
    <recommendedName>
        <fullName evidence="4">PH domain-containing protein</fullName>
    </recommendedName>
</protein>
<keyword evidence="1" id="KW-1133">Transmembrane helix</keyword>
<feature type="transmembrane region" description="Helical" evidence="1">
    <location>
        <begin position="16"/>
        <end position="34"/>
    </location>
</feature>
<organism evidence="2 3">
    <name type="scientific">Micromonospora echinospora</name>
    <name type="common">Micromonospora purpurea</name>
    <dbReference type="NCBI Taxonomy" id="1877"/>
    <lineage>
        <taxon>Bacteria</taxon>
        <taxon>Bacillati</taxon>
        <taxon>Actinomycetota</taxon>
        <taxon>Actinomycetes</taxon>
        <taxon>Micromonosporales</taxon>
        <taxon>Micromonosporaceae</taxon>
        <taxon>Micromonospora</taxon>
    </lineage>
</organism>
<dbReference type="RefSeq" id="WP_184688759.1">
    <property type="nucleotide sequence ID" value="NZ_JACHJC010000001.1"/>
</dbReference>
<keyword evidence="3" id="KW-1185">Reference proteome</keyword>
<accession>A0ABR6MQ13</accession>
<feature type="transmembrane region" description="Helical" evidence="1">
    <location>
        <begin position="82"/>
        <end position="103"/>
    </location>
</feature>
<evidence type="ECO:0000313" key="3">
    <source>
        <dbReference type="Proteomes" id="UP000618986"/>
    </source>
</evidence>
<dbReference type="Proteomes" id="UP000618986">
    <property type="component" value="Unassembled WGS sequence"/>
</dbReference>
<evidence type="ECO:0008006" key="4">
    <source>
        <dbReference type="Google" id="ProtNLM"/>
    </source>
</evidence>
<dbReference type="EMBL" id="JACHJC010000001">
    <property type="protein sequence ID" value="MBB5116437.1"/>
    <property type="molecule type" value="Genomic_DNA"/>
</dbReference>
<keyword evidence="1" id="KW-0472">Membrane</keyword>
<feature type="transmembrane region" description="Helical" evidence="1">
    <location>
        <begin position="109"/>
        <end position="134"/>
    </location>
</feature>
<name>A0ABR6MQ13_MICEC</name>